<dbReference type="Pfam" id="PF12833">
    <property type="entry name" value="HTH_18"/>
    <property type="match status" value="1"/>
</dbReference>
<feature type="chain" id="PRO_5012881628" description="histidine kinase" evidence="8">
    <location>
        <begin position="16"/>
        <end position="1310"/>
    </location>
</feature>
<evidence type="ECO:0000259" key="11">
    <source>
        <dbReference type="PROSITE" id="PS50110"/>
    </source>
</evidence>
<dbReference type="PRINTS" id="PR00344">
    <property type="entry name" value="BCTRLSENSOR"/>
</dbReference>
<dbReference type="SMART" id="SM00388">
    <property type="entry name" value="HisKA"/>
    <property type="match status" value="1"/>
</dbReference>
<feature type="domain" description="Response regulatory" evidence="11">
    <location>
        <begin position="1062"/>
        <end position="1177"/>
    </location>
</feature>
<dbReference type="Gene3D" id="1.10.10.60">
    <property type="entry name" value="Homeodomain-like"/>
    <property type="match status" value="1"/>
</dbReference>
<dbReference type="PROSITE" id="PS50110">
    <property type="entry name" value="RESPONSE_REGULATORY"/>
    <property type="match status" value="1"/>
</dbReference>
<evidence type="ECO:0000256" key="8">
    <source>
        <dbReference type="SAM" id="SignalP"/>
    </source>
</evidence>
<dbReference type="InterPro" id="IPR001789">
    <property type="entry name" value="Sig_transdc_resp-reg_receiver"/>
</dbReference>
<dbReference type="InterPro" id="IPR011123">
    <property type="entry name" value="Y_Y_Y"/>
</dbReference>
<protein>
    <recommendedName>
        <fullName evidence="2">histidine kinase</fullName>
        <ecNumber evidence="2">2.7.13.3</ecNumber>
    </recommendedName>
</protein>
<evidence type="ECO:0000313" key="13">
    <source>
        <dbReference type="Proteomes" id="UP000050827"/>
    </source>
</evidence>
<dbReference type="Gene3D" id="2.130.10.10">
    <property type="entry name" value="YVTN repeat-like/Quinoprotein amine dehydrogenase"/>
    <property type="match status" value="2"/>
</dbReference>
<comment type="catalytic activity">
    <reaction evidence="1">
        <text>ATP + protein L-histidine = ADP + protein N-phospho-L-histidine.</text>
        <dbReference type="EC" id="2.7.13.3"/>
    </reaction>
</comment>
<dbReference type="CDD" id="cd17574">
    <property type="entry name" value="REC_OmpR"/>
    <property type="match status" value="1"/>
</dbReference>
<dbReference type="InterPro" id="IPR011110">
    <property type="entry name" value="Reg_prop"/>
</dbReference>
<evidence type="ECO:0000259" key="10">
    <source>
        <dbReference type="PROSITE" id="PS50109"/>
    </source>
</evidence>
<feature type="modified residue" description="4-aspartylphosphate" evidence="7">
    <location>
        <position position="1110"/>
    </location>
</feature>
<dbReference type="PATRIC" id="fig|1547436.3.peg.2309"/>
<dbReference type="InterPro" id="IPR003661">
    <property type="entry name" value="HisK_dim/P_dom"/>
</dbReference>
<dbReference type="SUPFAM" id="SSF63829">
    <property type="entry name" value="Calcium-dependent phosphotriesterase"/>
    <property type="match status" value="1"/>
</dbReference>
<dbReference type="GO" id="GO:0003700">
    <property type="term" value="F:DNA-binding transcription factor activity"/>
    <property type="evidence" value="ECO:0007669"/>
    <property type="project" value="InterPro"/>
</dbReference>
<reference evidence="12 13" key="1">
    <citation type="submission" date="2015-04" db="EMBL/GenBank/DDBJ databases">
        <title>Complete genome of flavobacterium.</title>
        <authorList>
            <person name="Kwon Y.M."/>
            <person name="Kim S.-J."/>
        </authorList>
    </citation>
    <scope>NUCLEOTIDE SEQUENCE [LARGE SCALE GENOMIC DNA]</scope>
    <source>
        <strain evidence="12 13">DK169</strain>
    </source>
</reference>
<gene>
    <name evidence="12" type="ORF">AAY42_11150</name>
</gene>
<dbReference type="InterPro" id="IPR018062">
    <property type="entry name" value="HTH_AraC-typ_CS"/>
</dbReference>
<evidence type="ECO:0000256" key="5">
    <source>
        <dbReference type="ARBA" id="ARBA00023125"/>
    </source>
</evidence>
<dbReference type="Pfam" id="PF07494">
    <property type="entry name" value="Reg_prop"/>
    <property type="match status" value="5"/>
</dbReference>
<feature type="domain" description="Histidine kinase" evidence="10">
    <location>
        <begin position="824"/>
        <end position="1034"/>
    </location>
</feature>
<evidence type="ECO:0000256" key="2">
    <source>
        <dbReference type="ARBA" id="ARBA00012438"/>
    </source>
</evidence>
<dbReference type="Gene3D" id="1.10.287.130">
    <property type="match status" value="1"/>
</dbReference>
<dbReference type="SUPFAM" id="SSF47384">
    <property type="entry name" value="Homodimeric domain of signal transducing histidine kinase"/>
    <property type="match status" value="1"/>
</dbReference>
<feature type="signal peptide" evidence="8">
    <location>
        <begin position="1"/>
        <end position="15"/>
    </location>
</feature>
<keyword evidence="13" id="KW-1185">Reference proteome</keyword>
<dbReference type="InterPro" id="IPR004358">
    <property type="entry name" value="Sig_transdc_His_kin-like_C"/>
</dbReference>
<dbReference type="PANTHER" id="PTHR43547:SF2">
    <property type="entry name" value="HYBRID SIGNAL TRANSDUCTION HISTIDINE KINASE C"/>
    <property type="match status" value="1"/>
</dbReference>
<dbReference type="PROSITE" id="PS50109">
    <property type="entry name" value="HIS_KIN"/>
    <property type="match status" value="1"/>
</dbReference>
<dbReference type="SUPFAM" id="SSF46689">
    <property type="entry name" value="Homeodomain-like"/>
    <property type="match status" value="1"/>
</dbReference>
<evidence type="ECO:0000256" key="3">
    <source>
        <dbReference type="ARBA" id="ARBA00022553"/>
    </source>
</evidence>
<accession>A0A0Q1DSD8</accession>
<dbReference type="Gene3D" id="3.30.565.10">
    <property type="entry name" value="Histidine kinase-like ATPase, C-terminal domain"/>
    <property type="match status" value="1"/>
</dbReference>
<dbReference type="SMART" id="SM00342">
    <property type="entry name" value="HTH_ARAC"/>
    <property type="match status" value="1"/>
</dbReference>
<keyword evidence="6" id="KW-0804">Transcription</keyword>
<dbReference type="InterPro" id="IPR018060">
    <property type="entry name" value="HTH_AraC"/>
</dbReference>
<dbReference type="PROSITE" id="PS00041">
    <property type="entry name" value="HTH_ARAC_FAMILY_1"/>
    <property type="match status" value="1"/>
</dbReference>
<evidence type="ECO:0000256" key="7">
    <source>
        <dbReference type="PROSITE-ProRule" id="PRU00169"/>
    </source>
</evidence>
<keyword evidence="4" id="KW-0805">Transcription regulation</keyword>
<feature type="domain" description="HTH araC/xylS-type" evidence="9">
    <location>
        <begin position="1209"/>
        <end position="1308"/>
    </location>
</feature>
<dbReference type="InterPro" id="IPR011006">
    <property type="entry name" value="CheY-like_superfamily"/>
</dbReference>
<dbReference type="InterPro" id="IPR013783">
    <property type="entry name" value="Ig-like_fold"/>
</dbReference>
<dbReference type="InterPro" id="IPR036890">
    <property type="entry name" value="HATPase_C_sf"/>
</dbReference>
<proteinExistence type="predicted"/>
<dbReference type="InterPro" id="IPR011047">
    <property type="entry name" value="Quinoprotein_ADH-like_sf"/>
</dbReference>
<keyword evidence="8" id="KW-0732">Signal</keyword>
<dbReference type="Pfam" id="PF02518">
    <property type="entry name" value="HATPase_c"/>
    <property type="match status" value="1"/>
</dbReference>
<dbReference type="PANTHER" id="PTHR43547">
    <property type="entry name" value="TWO-COMPONENT HISTIDINE KINASE"/>
    <property type="match status" value="1"/>
</dbReference>
<dbReference type="Pfam" id="PF00512">
    <property type="entry name" value="HisKA"/>
    <property type="match status" value="1"/>
</dbReference>
<evidence type="ECO:0000256" key="6">
    <source>
        <dbReference type="ARBA" id="ARBA00023163"/>
    </source>
</evidence>
<organism evidence="12 13">
    <name type="scientific">Flagellimonas eckloniae</name>
    <dbReference type="NCBI Taxonomy" id="346185"/>
    <lineage>
        <taxon>Bacteria</taxon>
        <taxon>Pseudomonadati</taxon>
        <taxon>Bacteroidota</taxon>
        <taxon>Flavobacteriia</taxon>
        <taxon>Flavobacteriales</taxon>
        <taxon>Flavobacteriaceae</taxon>
        <taxon>Flagellimonas</taxon>
    </lineage>
</organism>
<dbReference type="InterPro" id="IPR036097">
    <property type="entry name" value="HisK_dim/P_sf"/>
</dbReference>
<dbReference type="GO" id="GO:0043565">
    <property type="term" value="F:sequence-specific DNA binding"/>
    <property type="evidence" value="ECO:0007669"/>
    <property type="project" value="InterPro"/>
</dbReference>
<dbReference type="Gene3D" id="3.40.50.2300">
    <property type="match status" value="1"/>
</dbReference>
<dbReference type="InterPro" id="IPR015943">
    <property type="entry name" value="WD40/YVTN_repeat-like_dom_sf"/>
</dbReference>
<dbReference type="Pfam" id="PF07495">
    <property type="entry name" value="Y_Y_Y"/>
    <property type="match status" value="1"/>
</dbReference>
<dbReference type="SMART" id="SM00387">
    <property type="entry name" value="HATPase_c"/>
    <property type="match status" value="1"/>
</dbReference>
<dbReference type="InterPro" id="IPR005467">
    <property type="entry name" value="His_kinase_dom"/>
</dbReference>
<dbReference type="Gene3D" id="2.60.40.10">
    <property type="entry name" value="Immunoglobulins"/>
    <property type="match status" value="1"/>
</dbReference>
<evidence type="ECO:0000256" key="1">
    <source>
        <dbReference type="ARBA" id="ARBA00000085"/>
    </source>
</evidence>
<dbReference type="SMART" id="SM00448">
    <property type="entry name" value="REC"/>
    <property type="match status" value="1"/>
</dbReference>
<sequence>MLFCFILLFIYSANAQNQISFRQLTVKEGLSQNSVVSVAQDSLGYLWLATQDGLNRYDGRSIKQYPFQFTDITRPTFSRLGKIYVDREGQVFIIPSDHKVYKYDKDINDFLALDRITNASTIWQDASKKYWVGTTTGQVFSLEQNLTLTPSNSYTQIKGQIKKIGTWSRDSLFVISEKALFYLNSKTLAKKEIALETLLGEKIPSNLSTAIIDEGQTLWIGYHGDGLFYYDKATKSIRRLRDTSFDGYLPKDLVILDLSFDDENRLWITTYGDGLYLVNFTTNKIIHFSEQKQNPRALHYNDILCVFQDDSKTLWFGTDGAGASFYDAYLEKFNSFTNYQTPANISIDVVRAITLDNTNNVWIGTSGKGLTSYEPATNSWITYTTLNSDISSNRIMSLHYDSDNELWIGTQSGGLSILGKNNVFRTYNETSKIPLSSETIWDIFEDQQNNIWLCTRDDGLIQFDKRKGIVKQYQRFNVRDSTVTRKNIRVIVQDPKGYFWIGTDREGLIKFDPSTEKSEIFITDDKMPSISSNSIKSLYHDENNVLWIGTSGAGLDALNIQQGKFHNYSSKYGLPNNVIYGILPDEAGNLWLSSNKGITKFKVPKDFNELPEITNYDNYDGLATEFNTGAYYKHNNGQLYFGALEGFYWFTPQSISENKYLPKTTITDFKVLNEVKSIYFDTIMKHNENTIDFSFSSLQFSEPEKNQYRYRLLPLEKEWIETGNKNFVRYTHLPPDEYEFQVISSNYDGKWNQNPVEHTFSIAPPWYFNIWSKSFYTLLLLITGLLVYRYLKWRWKMKLDLQLKQEEANRFKKLNDYKSKIYTEIAHEFRTPLTLISGPIESKLSQTDISEEEISRFSMIERNTTRLTNLVDELLQLAKLEEGKFQLQKKWGNLGLFLKSTASSFSYEAEKHKMDFGYKVQDIPSALYDGDVLDKIIVNLISNAIKYGKKGGKCGLTASLSDGILFLEISNDTKTEIEDVQKIFERFYQTDKNSKGAGIGLSLVKELVKLYDGTIEVLQNDGTIRFVVEIAIKTEHDRIKTEPPKISKLEVKKDGENSNRPILLVVEDNVDVRDFITVEFGKSYKVIKAENGKIGIEKALEHVPDIVISDVKMPVEDGIALCNTLKTDERTSHIPIILLTASIDKQNELKGLKAGADDYVTKPFKIKILEKRVSNLVKSRKMLRQRYSQESFLKPKDLAITPTDEVFLNKVQEILDEHLVNPEFNAGKFSNLIGMSRMQLHRKLITYTGISTSGFIRSQRLKQAVQILKTSDATINEVAYTVGFNTPSYFIKCFKEVYKKTPTEYFQSIQ</sequence>
<dbReference type="SUPFAM" id="SSF55874">
    <property type="entry name" value="ATPase domain of HSP90 chaperone/DNA topoisomerase II/histidine kinase"/>
    <property type="match status" value="1"/>
</dbReference>
<evidence type="ECO:0000259" key="9">
    <source>
        <dbReference type="PROSITE" id="PS01124"/>
    </source>
</evidence>
<dbReference type="SUPFAM" id="SSF50998">
    <property type="entry name" value="Quinoprotein alcohol dehydrogenase-like"/>
    <property type="match status" value="1"/>
</dbReference>
<dbReference type="CDD" id="cd00082">
    <property type="entry name" value="HisKA"/>
    <property type="match status" value="1"/>
</dbReference>
<dbReference type="SUPFAM" id="SSF52172">
    <property type="entry name" value="CheY-like"/>
    <property type="match status" value="1"/>
</dbReference>
<name>A0A0Q1DSD8_9FLAO</name>
<keyword evidence="3 7" id="KW-0597">Phosphoprotein</keyword>
<dbReference type="Proteomes" id="UP000050827">
    <property type="component" value="Unassembled WGS sequence"/>
</dbReference>
<dbReference type="PROSITE" id="PS01124">
    <property type="entry name" value="HTH_ARAC_FAMILY_2"/>
    <property type="match status" value="1"/>
</dbReference>
<evidence type="ECO:0000313" key="12">
    <source>
        <dbReference type="EMBL" id="KQC31733.1"/>
    </source>
</evidence>
<dbReference type="STRING" id="346185.AAY42_11150"/>
<dbReference type="EC" id="2.7.13.3" evidence="2"/>
<evidence type="ECO:0000256" key="4">
    <source>
        <dbReference type="ARBA" id="ARBA00023015"/>
    </source>
</evidence>
<dbReference type="CDD" id="cd00075">
    <property type="entry name" value="HATPase"/>
    <property type="match status" value="1"/>
</dbReference>
<dbReference type="InterPro" id="IPR009057">
    <property type="entry name" value="Homeodomain-like_sf"/>
</dbReference>
<comment type="caution">
    <text evidence="12">The sequence shown here is derived from an EMBL/GenBank/DDBJ whole genome shotgun (WGS) entry which is preliminary data.</text>
</comment>
<keyword evidence="5" id="KW-0238">DNA-binding</keyword>
<dbReference type="EMBL" id="LCTZ01000002">
    <property type="protein sequence ID" value="KQC31733.1"/>
    <property type="molecule type" value="Genomic_DNA"/>
</dbReference>
<dbReference type="Pfam" id="PF00072">
    <property type="entry name" value="Response_reg"/>
    <property type="match status" value="1"/>
</dbReference>
<dbReference type="GO" id="GO:0000155">
    <property type="term" value="F:phosphorelay sensor kinase activity"/>
    <property type="evidence" value="ECO:0007669"/>
    <property type="project" value="InterPro"/>
</dbReference>
<dbReference type="InterPro" id="IPR003594">
    <property type="entry name" value="HATPase_dom"/>
</dbReference>